<comment type="caution">
    <text evidence="1">The sequence shown here is derived from an EMBL/GenBank/DDBJ whole genome shotgun (WGS) entry which is preliminary data.</text>
</comment>
<keyword evidence="2" id="KW-1185">Reference proteome</keyword>
<dbReference type="EMBL" id="JAQGFR010000195">
    <property type="protein sequence ID" value="MEB8514287.1"/>
    <property type="molecule type" value="Genomic_DNA"/>
</dbReference>
<dbReference type="Proteomes" id="UP001308776">
    <property type="component" value="Unassembled WGS sequence"/>
</dbReference>
<reference evidence="1 2" key="1">
    <citation type="submission" date="2022-11" db="EMBL/GenBank/DDBJ databases">
        <title>Comparative genomics analysis of Acidithiobacillus ferriphilus.</title>
        <authorList>
            <person name="Ma L."/>
        </authorList>
    </citation>
    <scope>NUCLEOTIDE SEQUENCE [LARGE SCALE GENOMIC DNA]</scope>
    <source>
        <strain evidence="1 2">DY15</strain>
    </source>
</reference>
<organism evidence="1 2">
    <name type="scientific">Acidithiobacillus ferriphilus</name>
    <dbReference type="NCBI Taxonomy" id="1689834"/>
    <lineage>
        <taxon>Bacteria</taxon>
        <taxon>Pseudomonadati</taxon>
        <taxon>Pseudomonadota</taxon>
        <taxon>Acidithiobacillia</taxon>
        <taxon>Acidithiobacillales</taxon>
        <taxon>Acidithiobacillaceae</taxon>
        <taxon>Acidithiobacillus</taxon>
    </lineage>
</organism>
<dbReference type="RefSeq" id="WP_196762884.1">
    <property type="nucleotide sequence ID" value="NZ_JAAZUC010000063.1"/>
</dbReference>
<evidence type="ECO:0000313" key="1">
    <source>
        <dbReference type="EMBL" id="MEB8514287.1"/>
    </source>
</evidence>
<sequence>MMKVSGQAPAATQAVSSPPADVEVLSRRLVLNRFCDPESKLGVLRWVETVALPNITVTTITLSLFRRRGSARRLALCFWTSFIYLWGSLKRKTDAPWRSAIPVTGCGTIWWAVQGSNL</sequence>
<evidence type="ECO:0000313" key="2">
    <source>
        <dbReference type="Proteomes" id="UP001308776"/>
    </source>
</evidence>
<protein>
    <submittedName>
        <fullName evidence="1">Uncharacterized protein</fullName>
    </submittedName>
</protein>
<name>A0ABU6FQR5_9PROT</name>
<gene>
    <name evidence="1" type="ORF">OW717_09565</name>
</gene>
<accession>A0ABU6FQR5</accession>
<proteinExistence type="predicted"/>